<dbReference type="AlphaFoldDB" id="A0AAD7H2N6"/>
<dbReference type="Proteomes" id="UP001221757">
    <property type="component" value="Unassembled WGS sequence"/>
</dbReference>
<name>A0AAD7H2N6_MYCRO</name>
<proteinExistence type="predicted"/>
<sequence length="549" mass="61140">MAYLVHIKDNAYSLANSVYLEDIGLLLVTRASAAGTESMWCIAITPFFAEKSGKSYLCARRTLCVLPIGLDCPSMAVCDVAELYHQQVQVLTEILRHDGGELGGTVRSSWFDSTIKTPNGDAWIVIPSDDAEEHKMLLVTTAIHLSETNIPSYSQSNELELQHPPAHWRNIALTMPELWSPFGKSKYRHTDIPALWASFSLKTAQLSLGQNEQRDEIIFRMLRLHLERSAGYPLSFDADFSKAKTALGECETPLSSVFSPIFVHLSGHLGRLESLDLKLQGMQGPNEGLDSTYFAVSAFGDAGDNMLQFLTLFPCPNLTRLILNPLKLGGNLPQTTLILAIRDGYSRNPIIEILNLLTPPRSKRSVVGVPEIQFSPHTLHPSWGGPDDTLPVLMLLRNLQVLSSLTRFVVIARGMDAMDSVALILQALMINLSDPFGAQLPNLARFELQTASFHPALLDMVASRVTSTPGRVRLETLTLRNTPDAEAARQRLQSFQNSGMRVVSLGRYKPSRTTLFIRLSRCPLSPRRKNPVRYAQDEYHNNEHWDGRQ</sequence>
<keyword evidence="2" id="KW-1185">Reference proteome</keyword>
<reference evidence="1" key="1">
    <citation type="submission" date="2023-03" db="EMBL/GenBank/DDBJ databases">
        <title>Massive genome expansion in bonnet fungi (Mycena s.s.) driven by repeated elements and novel gene families across ecological guilds.</title>
        <authorList>
            <consortium name="Lawrence Berkeley National Laboratory"/>
            <person name="Harder C.B."/>
            <person name="Miyauchi S."/>
            <person name="Viragh M."/>
            <person name="Kuo A."/>
            <person name="Thoen E."/>
            <person name="Andreopoulos B."/>
            <person name="Lu D."/>
            <person name="Skrede I."/>
            <person name="Drula E."/>
            <person name="Henrissat B."/>
            <person name="Morin E."/>
            <person name="Kohler A."/>
            <person name="Barry K."/>
            <person name="LaButti K."/>
            <person name="Morin E."/>
            <person name="Salamov A."/>
            <person name="Lipzen A."/>
            <person name="Mereny Z."/>
            <person name="Hegedus B."/>
            <person name="Baldrian P."/>
            <person name="Stursova M."/>
            <person name="Weitz H."/>
            <person name="Taylor A."/>
            <person name="Grigoriev I.V."/>
            <person name="Nagy L.G."/>
            <person name="Martin F."/>
            <person name="Kauserud H."/>
        </authorList>
    </citation>
    <scope>NUCLEOTIDE SEQUENCE</scope>
    <source>
        <strain evidence="1">CBHHK067</strain>
    </source>
</reference>
<evidence type="ECO:0000313" key="1">
    <source>
        <dbReference type="EMBL" id="KAJ7710772.1"/>
    </source>
</evidence>
<protein>
    <submittedName>
        <fullName evidence="1">Uncharacterized protein</fullName>
    </submittedName>
</protein>
<evidence type="ECO:0000313" key="2">
    <source>
        <dbReference type="Proteomes" id="UP001221757"/>
    </source>
</evidence>
<organism evidence="1 2">
    <name type="scientific">Mycena rosella</name>
    <name type="common">Pink bonnet</name>
    <name type="synonym">Agaricus rosellus</name>
    <dbReference type="NCBI Taxonomy" id="1033263"/>
    <lineage>
        <taxon>Eukaryota</taxon>
        <taxon>Fungi</taxon>
        <taxon>Dikarya</taxon>
        <taxon>Basidiomycota</taxon>
        <taxon>Agaricomycotina</taxon>
        <taxon>Agaricomycetes</taxon>
        <taxon>Agaricomycetidae</taxon>
        <taxon>Agaricales</taxon>
        <taxon>Marasmiineae</taxon>
        <taxon>Mycenaceae</taxon>
        <taxon>Mycena</taxon>
    </lineage>
</organism>
<accession>A0AAD7H2N6</accession>
<dbReference type="EMBL" id="JARKIE010000001">
    <property type="protein sequence ID" value="KAJ7710772.1"/>
    <property type="molecule type" value="Genomic_DNA"/>
</dbReference>
<gene>
    <name evidence="1" type="ORF">B0H17DRAFT_1190464</name>
</gene>
<comment type="caution">
    <text evidence="1">The sequence shown here is derived from an EMBL/GenBank/DDBJ whole genome shotgun (WGS) entry which is preliminary data.</text>
</comment>